<name>A0A917SUY2_9RHOB</name>
<accession>A0A917SUY2</accession>
<feature type="domain" description="Peptidoglycan binding-like" evidence="2">
    <location>
        <begin position="417"/>
        <end position="472"/>
    </location>
</feature>
<dbReference type="Gene3D" id="1.10.101.10">
    <property type="entry name" value="PGBD-like superfamily/PGBD"/>
    <property type="match status" value="1"/>
</dbReference>
<evidence type="ECO:0000313" key="4">
    <source>
        <dbReference type="EMBL" id="GGM00124.1"/>
    </source>
</evidence>
<dbReference type="InterPro" id="IPR036366">
    <property type="entry name" value="PGBDSf"/>
</dbReference>
<feature type="chain" id="PRO_5038056997" evidence="1">
    <location>
        <begin position="21"/>
        <end position="474"/>
    </location>
</feature>
<dbReference type="Gene3D" id="1.10.8.350">
    <property type="entry name" value="Bacterial muramidase"/>
    <property type="match status" value="1"/>
</dbReference>
<proteinExistence type="predicted"/>
<dbReference type="PANTHER" id="PTHR30163">
    <property type="entry name" value="MEMBRANE-BOUND LYTIC MUREIN TRANSGLYCOSYLASE B"/>
    <property type="match status" value="1"/>
</dbReference>
<evidence type="ECO:0000259" key="2">
    <source>
        <dbReference type="Pfam" id="PF01471"/>
    </source>
</evidence>
<dbReference type="GO" id="GO:0009253">
    <property type="term" value="P:peptidoglycan catabolic process"/>
    <property type="evidence" value="ECO:0007669"/>
    <property type="project" value="TreeGrafter"/>
</dbReference>
<evidence type="ECO:0000256" key="1">
    <source>
        <dbReference type="SAM" id="SignalP"/>
    </source>
</evidence>
<comment type="caution">
    <text evidence="4">The sequence shown here is derived from an EMBL/GenBank/DDBJ whole genome shotgun (WGS) entry which is preliminary data.</text>
</comment>
<dbReference type="NCBIfam" id="TIGR02283">
    <property type="entry name" value="MltB_2"/>
    <property type="match status" value="1"/>
</dbReference>
<organism evidence="4 5">
    <name type="scientific">Pseudooceanicola nanhaiensis</name>
    <dbReference type="NCBI Taxonomy" id="375761"/>
    <lineage>
        <taxon>Bacteria</taxon>
        <taxon>Pseudomonadati</taxon>
        <taxon>Pseudomonadota</taxon>
        <taxon>Alphaproteobacteria</taxon>
        <taxon>Rhodobacterales</taxon>
        <taxon>Paracoccaceae</taxon>
        <taxon>Pseudooceanicola</taxon>
    </lineage>
</organism>
<dbReference type="CDD" id="cd13399">
    <property type="entry name" value="Slt35-like"/>
    <property type="match status" value="1"/>
</dbReference>
<dbReference type="InterPro" id="IPR002477">
    <property type="entry name" value="Peptidoglycan-bd-like"/>
</dbReference>
<dbReference type="InterPro" id="IPR043426">
    <property type="entry name" value="MltB-like"/>
</dbReference>
<dbReference type="SUPFAM" id="SSF53955">
    <property type="entry name" value="Lysozyme-like"/>
    <property type="match status" value="1"/>
</dbReference>
<reference evidence="4" key="2">
    <citation type="submission" date="2020-09" db="EMBL/GenBank/DDBJ databases">
        <authorList>
            <person name="Sun Q."/>
            <person name="Zhou Y."/>
        </authorList>
    </citation>
    <scope>NUCLEOTIDE SEQUENCE</scope>
    <source>
        <strain evidence="4">CGMCC 1.6293</strain>
    </source>
</reference>
<feature type="domain" description="Transglycosylase SLT" evidence="3">
    <location>
        <begin position="107"/>
        <end position="396"/>
    </location>
</feature>
<protein>
    <submittedName>
        <fullName evidence="4">Murein transglycosylase</fullName>
    </submittedName>
</protein>
<keyword evidence="1" id="KW-0732">Signal</keyword>
<dbReference type="RefSeq" id="WP_028287863.1">
    <property type="nucleotide sequence ID" value="NZ_BMLF01000001.1"/>
</dbReference>
<sequence>MRQILSILTAIPVLAAPALADPALSGLRPEARPFSVSVQARALKAIDASEATTRLRTEPVAVATDFGLARSLRPRVRPAALRQATTKTVALAPAVPPKIEGEANAGFDRWVLGFRQRALAKGISSRTFGQAFTHAAFLPKVIERDRNQSEFTLSIGDYLGRAASDSRVTNGRQKAADHASTLRRIEDRYGVDRQIVAAIWGMESNYGSNRGDTHLVSALATLAYEGRRGEFFEQQLMAALEILQTGDTTEDVMSGSWAGAMGHTQFIPTSYLAYAVDFTGDGKRDIWSEDPTDALASTAAYLAKSGWVKGMPWGVEVKVPAGFDFRHAGEARMPSDWARLGVTGTDGRPVGDFGSARMLLPAGAKGIAFLVFKNFDVIKRYNASDAYALGVGHLGDRIAGGGPLKGSWPEGERSLKRDEAKELQSLLTRRGFSTGGVDGRIGSMTKAAIRDFQLAEGIAPDGYPSVDLLRKLRN</sequence>
<dbReference type="Proteomes" id="UP000649829">
    <property type="component" value="Unassembled WGS sequence"/>
</dbReference>
<dbReference type="Gene3D" id="1.10.530.10">
    <property type="match status" value="1"/>
</dbReference>
<dbReference type="Pfam" id="PF01471">
    <property type="entry name" value="PG_binding_1"/>
    <property type="match status" value="1"/>
</dbReference>
<dbReference type="AlphaFoldDB" id="A0A917SUY2"/>
<evidence type="ECO:0000259" key="3">
    <source>
        <dbReference type="Pfam" id="PF13406"/>
    </source>
</evidence>
<dbReference type="Pfam" id="PF13406">
    <property type="entry name" value="SLT_2"/>
    <property type="match status" value="1"/>
</dbReference>
<evidence type="ECO:0000313" key="5">
    <source>
        <dbReference type="Proteomes" id="UP000649829"/>
    </source>
</evidence>
<dbReference type="InterPro" id="IPR023346">
    <property type="entry name" value="Lysozyme-like_dom_sf"/>
</dbReference>
<feature type="signal peptide" evidence="1">
    <location>
        <begin position="1"/>
        <end position="20"/>
    </location>
</feature>
<reference evidence="4" key="1">
    <citation type="journal article" date="2014" name="Int. J. Syst. Evol. Microbiol.">
        <title>Complete genome sequence of Corynebacterium casei LMG S-19264T (=DSM 44701T), isolated from a smear-ripened cheese.</title>
        <authorList>
            <consortium name="US DOE Joint Genome Institute (JGI-PGF)"/>
            <person name="Walter F."/>
            <person name="Albersmeier A."/>
            <person name="Kalinowski J."/>
            <person name="Ruckert C."/>
        </authorList>
    </citation>
    <scope>NUCLEOTIDE SEQUENCE</scope>
    <source>
        <strain evidence="4">CGMCC 1.6293</strain>
    </source>
</reference>
<dbReference type="InterPro" id="IPR036365">
    <property type="entry name" value="PGBD-like_sf"/>
</dbReference>
<gene>
    <name evidence="4" type="ORF">GCM10011534_22440</name>
</gene>
<dbReference type="InterPro" id="IPR011970">
    <property type="entry name" value="MltB_2"/>
</dbReference>
<dbReference type="InterPro" id="IPR031304">
    <property type="entry name" value="SLT_2"/>
</dbReference>
<dbReference type="PANTHER" id="PTHR30163:SF8">
    <property type="entry name" value="LYTIC MUREIN TRANSGLYCOSYLASE"/>
    <property type="match status" value="1"/>
</dbReference>
<dbReference type="GO" id="GO:0008933">
    <property type="term" value="F:peptidoglycan lytic transglycosylase activity"/>
    <property type="evidence" value="ECO:0007669"/>
    <property type="project" value="TreeGrafter"/>
</dbReference>
<dbReference type="EMBL" id="BMLF01000001">
    <property type="protein sequence ID" value="GGM00124.1"/>
    <property type="molecule type" value="Genomic_DNA"/>
</dbReference>
<dbReference type="FunFam" id="1.10.8.350:FF:000001">
    <property type="entry name" value="Lytic murein transglycosylase B"/>
    <property type="match status" value="1"/>
</dbReference>
<dbReference type="SUPFAM" id="SSF47090">
    <property type="entry name" value="PGBD-like"/>
    <property type="match status" value="1"/>
</dbReference>
<keyword evidence="5" id="KW-1185">Reference proteome</keyword>